<evidence type="ECO:0000313" key="2">
    <source>
        <dbReference type="EMBL" id="JAT35716.1"/>
    </source>
</evidence>
<protein>
    <submittedName>
        <fullName evidence="2">Uncharacterized protein</fullName>
    </submittedName>
</protein>
<feature type="compositionally biased region" description="Polar residues" evidence="1">
    <location>
        <begin position="68"/>
        <end position="80"/>
    </location>
</feature>
<dbReference type="EMBL" id="GEBQ01004261">
    <property type="protein sequence ID" value="JAT35716.1"/>
    <property type="molecule type" value="Transcribed_RNA"/>
</dbReference>
<dbReference type="AlphaFoldDB" id="A0A1B6MIG6"/>
<reference evidence="2" key="1">
    <citation type="submission" date="2015-11" db="EMBL/GenBank/DDBJ databases">
        <title>De novo transcriptome assembly of four potential Pierce s Disease insect vectors from Arizona vineyards.</title>
        <authorList>
            <person name="Tassone E.E."/>
        </authorList>
    </citation>
    <scope>NUCLEOTIDE SEQUENCE</scope>
</reference>
<feature type="compositionally biased region" description="Polar residues" evidence="1">
    <location>
        <begin position="1"/>
        <end position="14"/>
    </location>
</feature>
<gene>
    <name evidence="2" type="ORF">g.16200</name>
</gene>
<feature type="region of interest" description="Disordered" evidence="1">
    <location>
        <begin position="49"/>
        <end position="80"/>
    </location>
</feature>
<evidence type="ECO:0000256" key="1">
    <source>
        <dbReference type="SAM" id="MobiDB-lite"/>
    </source>
</evidence>
<organism evidence="2">
    <name type="scientific">Graphocephala atropunctata</name>
    <dbReference type="NCBI Taxonomy" id="36148"/>
    <lineage>
        <taxon>Eukaryota</taxon>
        <taxon>Metazoa</taxon>
        <taxon>Ecdysozoa</taxon>
        <taxon>Arthropoda</taxon>
        <taxon>Hexapoda</taxon>
        <taxon>Insecta</taxon>
        <taxon>Pterygota</taxon>
        <taxon>Neoptera</taxon>
        <taxon>Paraneoptera</taxon>
        <taxon>Hemiptera</taxon>
        <taxon>Auchenorrhyncha</taxon>
        <taxon>Membracoidea</taxon>
        <taxon>Cicadellidae</taxon>
        <taxon>Cicadellinae</taxon>
        <taxon>Cicadellini</taxon>
        <taxon>Graphocephala</taxon>
    </lineage>
</organism>
<sequence>SVASSTNRASQPTSEVVGGRIRQMSARDMRLLAAVGVCLLVVLGVQGATTRSPTATTTTEQEEEDVLPTTTGVDDIVPTTTEDNGDKFGLFYLQRKLCPGKMRPDHSGKCKVVQG</sequence>
<feature type="region of interest" description="Disordered" evidence="1">
    <location>
        <begin position="1"/>
        <end position="20"/>
    </location>
</feature>
<accession>A0A1B6MIG6</accession>
<name>A0A1B6MIG6_9HEMI</name>
<feature type="non-terminal residue" evidence="2">
    <location>
        <position position="1"/>
    </location>
</feature>
<proteinExistence type="predicted"/>
<feature type="compositionally biased region" description="Low complexity" evidence="1">
    <location>
        <begin position="49"/>
        <end position="59"/>
    </location>
</feature>